<feature type="transmembrane region" description="Helical" evidence="2">
    <location>
        <begin position="519"/>
        <end position="540"/>
    </location>
</feature>
<feature type="transmembrane region" description="Helical" evidence="2">
    <location>
        <begin position="352"/>
        <end position="372"/>
    </location>
</feature>
<evidence type="ECO:0000256" key="1">
    <source>
        <dbReference type="SAM" id="MobiDB-lite"/>
    </source>
</evidence>
<sequence length="561" mass="56726">MSSGVREPDDMDLGTDTDTDVDGAADGDHDDHDDPRVGDFELGEVPSASSIRRFTARAARSRAGASVGSLLTDVYTAVTSVVISVLIVLGVVQQLGEALPPAPPVHAPGGLSLPALVAVLLLAGVGALLSTAGRLGPVGAEGPQAAWWLPLPVDRRGLLRPAAARGPLVAALAGGAVVVVLDAGLLASGGGALVRSGLLGALVAAVVVLLAAVAQSRGVPRRRTAVVGDLVLVAAPVVALVLVLTRRTPASLPAPSWVAVAGAAVVAGLLAALVDARLGALPGRTLREGGSAATQAVGAVVSLDSRELGRALTGGAAASSHRRVSRLRTARGPATALVTADLVVLRRSLRHVVQLVVAAGLPVLATVVPQLASTVGVLVAVLVGGWMAASASAEGARWAEMAPVVDRLLPLEARTVRRLRMVVPGIAVLLWTVVALGAVGVWAGAPVDWVLLGLAAVPVWAAAAVRAAYRPAPSWDKPLVATPAGALPTGVLQVVARGPDLIAFCLLPLWIAIGLHTVTTVMVTAQVALSAIAVTIASSVHDKGWLERMMEEQDERKKAGA</sequence>
<keyword evidence="2" id="KW-0472">Membrane</keyword>
<keyword evidence="2" id="KW-0812">Transmembrane</keyword>
<organism evidence="3 4">
    <name type="scientific">Cellulomonas iranensis</name>
    <dbReference type="NCBI Taxonomy" id="76862"/>
    <lineage>
        <taxon>Bacteria</taxon>
        <taxon>Bacillati</taxon>
        <taxon>Actinomycetota</taxon>
        <taxon>Actinomycetes</taxon>
        <taxon>Micrococcales</taxon>
        <taxon>Cellulomonadaceae</taxon>
        <taxon>Cellulomonas</taxon>
    </lineage>
</organism>
<keyword evidence="4" id="KW-1185">Reference proteome</keyword>
<dbReference type="Proteomes" id="UP001240250">
    <property type="component" value="Unassembled WGS sequence"/>
</dbReference>
<feature type="transmembrane region" description="Helical" evidence="2">
    <location>
        <begin position="449"/>
        <end position="469"/>
    </location>
</feature>
<feature type="transmembrane region" description="Helical" evidence="2">
    <location>
        <begin position="168"/>
        <end position="187"/>
    </location>
</feature>
<dbReference type="Pfam" id="PF19814">
    <property type="entry name" value="DUF6297"/>
    <property type="match status" value="1"/>
</dbReference>
<dbReference type="EMBL" id="JAUSVM010000001">
    <property type="protein sequence ID" value="MDQ0426577.1"/>
    <property type="molecule type" value="Genomic_DNA"/>
</dbReference>
<feature type="compositionally biased region" description="Basic and acidic residues" evidence="1">
    <location>
        <begin position="26"/>
        <end position="39"/>
    </location>
</feature>
<evidence type="ECO:0000313" key="3">
    <source>
        <dbReference type="EMBL" id="MDQ0426577.1"/>
    </source>
</evidence>
<name>A0ABU0GPS6_9CELL</name>
<feature type="compositionally biased region" description="Acidic residues" evidence="1">
    <location>
        <begin position="9"/>
        <end position="25"/>
    </location>
</feature>
<feature type="transmembrane region" description="Helical" evidence="2">
    <location>
        <begin position="111"/>
        <end position="129"/>
    </location>
</feature>
<dbReference type="InterPro" id="IPR046264">
    <property type="entry name" value="DUF6297"/>
</dbReference>
<protein>
    <recommendedName>
        <fullName evidence="5">ABC transporter permease</fullName>
    </recommendedName>
</protein>
<evidence type="ECO:0008006" key="5">
    <source>
        <dbReference type="Google" id="ProtNLM"/>
    </source>
</evidence>
<dbReference type="RefSeq" id="WP_233421190.1">
    <property type="nucleotide sequence ID" value="NZ_JAUSVM010000001.1"/>
</dbReference>
<reference evidence="3 4" key="1">
    <citation type="submission" date="2023-07" db="EMBL/GenBank/DDBJ databases">
        <title>Sequencing the genomes of 1000 actinobacteria strains.</title>
        <authorList>
            <person name="Klenk H.-P."/>
        </authorList>
    </citation>
    <scope>NUCLEOTIDE SEQUENCE [LARGE SCALE GENOMIC DNA]</scope>
    <source>
        <strain evidence="3 4">DSM 14785</strain>
    </source>
</reference>
<feature type="region of interest" description="Disordered" evidence="1">
    <location>
        <begin position="1"/>
        <end position="42"/>
    </location>
</feature>
<gene>
    <name evidence="3" type="ORF">JO380_002958</name>
</gene>
<comment type="caution">
    <text evidence="3">The sequence shown here is derived from an EMBL/GenBank/DDBJ whole genome shotgun (WGS) entry which is preliminary data.</text>
</comment>
<feature type="transmembrane region" description="Helical" evidence="2">
    <location>
        <begin position="193"/>
        <end position="214"/>
    </location>
</feature>
<accession>A0ABU0GPS6</accession>
<feature type="transmembrane region" description="Helical" evidence="2">
    <location>
        <begin position="419"/>
        <end position="443"/>
    </location>
</feature>
<feature type="transmembrane region" description="Helical" evidence="2">
    <location>
        <begin position="226"/>
        <end position="244"/>
    </location>
</feature>
<feature type="transmembrane region" description="Helical" evidence="2">
    <location>
        <begin position="70"/>
        <end position="91"/>
    </location>
</feature>
<evidence type="ECO:0000256" key="2">
    <source>
        <dbReference type="SAM" id="Phobius"/>
    </source>
</evidence>
<feature type="transmembrane region" description="Helical" evidence="2">
    <location>
        <begin position="256"/>
        <end position="274"/>
    </location>
</feature>
<evidence type="ECO:0000313" key="4">
    <source>
        <dbReference type="Proteomes" id="UP001240250"/>
    </source>
</evidence>
<keyword evidence="2" id="KW-1133">Transmembrane helix</keyword>
<proteinExistence type="predicted"/>